<organism evidence="1 2">
    <name type="scientific">Pleurodeles waltl</name>
    <name type="common">Iberian ribbed newt</name>
    <dbReference type="NCBI Taxonomy" id="8319"/>
    <lineage>
        <taxon>Eukaryota</taxon>
        <taxon>Metazoa</taxon>
        <taxon>Chordata</taxon>
        <taxon>Craniata</taxon>
        <taxon>Vertebrata</taxon>
        <taxon>Euteleostomi</taxon>
        <taxon>Amphibia</taxon>
        <taxon>Batrachia</taxon>
        <taxon>Caudata</taxon>
        <taxon>Salamandroidea</taxon>
        <taxon>Salamandridae</taxon>
        <taxon>Pleurodelinae</taxon>
        <taxon>Pleurodeles</taxon>
    </lineage>
</organism>
<keyword evidence="2" id="KW-1185">Reference proteome</keyword>
<reference evidence="1" key="1">
    <citation type="journal article" date="2022" name="bioRxiv">
        <title>Sequencing and chromosome-scale assembly of the giantPleurodeles waltlgenome.</title>
        <authorList>
            <person name="Brown T."/>
            <person name="Elewa A."/>
            <person name="Iarovenko S."/>
            <person name="Subramanian E."/>
            <person name="Araus A.J."/>
            <person name="Petzold A."/>
            <person name="Susuki M."/>
            <person name="Suzuki K.-i.T."/>
            <person name="Hayashi T."/>
            <person name="Toyoda A."/>
            <person name="Oliveira C."/>
            <person name="Osipova E."/>
            <person name="Leigh N.D."/>
            <person name="Simon A."/>
            <person name="Yun M.H."/>
        </authorList>
    </citation>
    <scope>NUCLEOTIDE SEQUENCE</scope>
    <source>
        <strain evidence="1">20211129_DDA</strain>
        <tissue evidence="1">Liver</tissue>
    </source>
</reference>
<name>A0AAV7P117_PLEWA</name>
<accession>A0AAV7P117</accession>
<gene>
    <name evidence="1" type="ORF">NDU88_007509</name>
</gene>
<dbReference type="Proteomes" id="UP001066276">
    <property type="component" value="Chromosome 8"/>
</dbReference>
<comment type="caution">
    <text evidence="1">The sequence shown here is derived from an EMBL/GenBank/DDBJ whole genome shotgun (WGS) entry which is preliminary data.</text>
</comment>
<evidence type="ECO:0000313" key="2">
    <source>
        <dbReference type="Proteomes" id="UP001066276"/>
    </source>
</evidence>
<protein>
    <submittedName>
        <fullName evidence="1">Uncharacterized protein</fullName>
    </submittedName>
</protein>
<proteinExistence type="predicted"/>
<dbReference type="EMBL" id="JANPWB010000012">
    <property type="protein sequence ID" value="KAJ1119323.1"/>
    <property type="molecule type" value="Genomic_DNA"/>
</dbReference>
<sequence>MGPPDAFFQAALGRGIIPVFMEGRASLALTAFPVRVRCSSPAPAGVRDRGGRGRKAAPSLRVRHLALRYSTHMLCFHLRYLTV</sequence>
<dbReference type="AlphaFoldDB" id="A0AAV7P117"/>
<evidence type="ECO:0000313" key="1">
    <source>
        <dbReference type="EMBL" id="KAJ1119323.1"/>
    </source>
</evidence>